<organism evidence="1 2">
    <name type="scientific">Avena sativa</name>
    <name type="common">Oat</name>
    <dbReference type="NCBI Taxonomy" id="4498"/>
    <lineage>
        <taxon>Eukaryota</taxon>
        <taxon>Viridiplantae</taxon>
        <taxon>Streptophyta</taxon>
        <taxon>Embryophyta</taxon>
        <taxon>Tracheophyta</taxon>
        <taxon>Spermatophyta</taxon>
        <taxon>Magnoliopsida</taxon>
        <taxon>Liliopsida</taxon>
        <taxon>Poales</taxon>
        <taxon>Poaceae</taxon>
        <taxon>BOP clade</taxon>
        <taxon>Pooideae</taxon>
        <taxon>Poodae</taxon>
        <taxon>Poeae</taxon>
        <taxon>Poeae Chloroplast Group 1 (Aveneae type)</taxon>
        <taxon>Aveninae</taxon>
        <taxon>Avena</taxon>
    </lineage>
</organism>
<keyword evidence="2" id="KW-1185">Reference proteome</keyword>
<protein>
    <submittedName>
        <fullName evidence="1">Uncharacterized protein</fullName>
    </submittedName>
</protein>
<dbReference type="EnsemblPlants" id="AVESA.00010b.r2.6DG1177280.1">
    <property type="protein sequence ID" value="AVESA.00010b.r2.6DG1177280.1.CDS.1"/>
    <property type="gene ID" value="AVESA.00010b.r2.6DG1177280"/>
</dbReference>
<sequence>MPPTDIVVPDVETQVKPVDCKLSRKDMRLLRYGNLCNNFAKLVVGLASSEKTVEIAEKHMKEMEKEMAELKRNAAEAAKRKKRSKAIASPDTETVEENRNSAHDEIARDPPVVITKGRPSFKRKNSGLQLKKPRPTKCSACNKTDHDARNCPIRMANPEKFPLLGLFQ</sequence>
<evidence type="ECO:0000313" key="1">
    <source>
        <dbReference type="EnsemblPlants" id="AVESA.00010b.r2.6DG1177280.1.CDS.1"/>
    </source>
</evidence>
<evidence type="ECO:0000313" key="2">
    <source>
        <dbReference type="Proteomes" id="UP001732700"/>
    </source>
</evidence>
<name>A0ACD5ZES7_AVESA</name>
<dbReference type="Proteomes" id="UP001732700">
    <property type="component" value="Chromosome 6D"/>
</dbReference>
<reference evidence="1" key="1">
    <citation type="submission" date="2021-05" db="EMBL/GenBank/DDBJ databases">
        <authorList>
            <person name="Scholz U."/>
            <person name="Mascher M."/>
            <person name="Fiebig A."/>
        </authorList>
    </citation>
    <scope>NUCLEOTIDE SEQUENCE [LARGE SCALE GENOMIC DNA]</scope>
</reference>
<accession>A0ACD5ZES7</accession>
<reference evidence="1" key="2">
    <citation type="submission" date="2025-09" db="UniProtKB">
        <authorList>
            <consortium name="EnsemblPlants"/>
        </authorList>
    </citation>
    <scope>IDENTIFICATION</scope>
</reference>
<proteinExistence type="predicted"/>